<evidence type="ECO:0000313" key="2">
    <source>
        <dbReference type="EMBL" id="PKQ73459.1"/>
    </source>
</evidence>
<keyword evidence="1" id="KW-0812">Transmembrane</keyword>
<reference evidence="2 3" key="1">
    <citation type="journal article" date="2017" name="Front. Microbiol.">
        <title>Strong Genomic and Phenotypic Heterogeneity in the Aeromonas sobria Species Complex.</title>
        <authorList>
            <person name="Gauthier J."/>
            <person name="Vincent A.T."/>
            <person name="Charette S.J."/>
            <person name="Derome N."/>
        </authorList>
    </citation>
    <scope>NUCLEOTIDE SEQUENCE [LARGE SCALE GENOMIC DNA]</scope>
    <source>
        <strain evidence="2 3">JF2635</strain>
    </source>
</reference>
<accession>A0A2N3IQ77</accession>
<dbReference type="Proteomes" id="UP000233526">
    <property type="component" value="Unassembled WGS sequence"/>
</dbReference>
<evidence type="ECO:0000313" key="3">
    <source>
        <dbReference type="Proteomes" id="UP000233526"/>
    </source>
</evidence>
<dbReference type="EMBL" id="LJZX01000062">
    <property type="protein sequence ID" value="PKQ73459.1"/>
    <property type="molecule type" value="Genomic_DNA"/>
</dbReference>
<gene>
    <name evidence="2" type="ORF">AOX56_21385</name>
</gene>
<dbReference type="RefSeq" id="WP_101320153.1">
    <property type="nucleotide sequence ID" value="NZ_CAWNSS010000062.1"/>
</dbReference>
<comment type="caution">
    <text evidence="2">The sequence shown here is derived from an EMBL/GenBank/DDBJ whole genome shotgun (WGS) entry which is preliminary data.</text>
</comment>
<protein>
    <submittedName>
        <fullName evidence="2">Uncharacterized protein</fullName>
    </submittedName>
</protein>
<keyword evidence="1" id="KW-0472">Membrane</keyword>
<dbReference type="AlphaFoldDB" id="A0A2N3IQ77"/>
<name>A0A2N3IQ77_AERSO</name>
<organism evidence="2 3">
    <name type="scientific">Aeromonas sobria</name>
    <dbReference type="NCBI Taxonomy" id="646"/>
    <lineage>
        <taxon>Bacteria</taxon>
        <taxon>Pseudomonadati</taxon>
        <taxon>Pseudomonadota</taxon>
        <taxon>Gammaproteobacteria</taxon>
        <taxon>Aeromonadales</taxon>
        <taxon>Aeromonadaceae</taxon>
        <taxon>Aeromonas</taxon>
    </lineage>
</organism>
<evidence type="ECO:0000256" key="1">
    <source>
        <dbReference type="SAM" id="Phobius"/>
    </source>
</evidence>
<feature type="transmembrane region" description="Helical" evidence="1">
    <location>
        <begin position="84"/>
        <end position="106"/>
    </location>
</feature>
<feature type="transmembrane region" description="Helical" evidence="1">
    <location>
        <begin position="32"/>
        <end position="54"/>
    </location>
</feature>
<sequence length="107" mass="11776">MIRYPIIATLFLLAATIHSLWTGGSPQLGVWGHIWFFVFGSLFSSLGMMAGELFRRFTQPDLLLADGAQEMFKKKLFWKAGPQLIGGVVGYIAAGGFLQNVLGYYVG</sequence>
<proteinExistence type="predicted"/>
<keyword evidence="1" id="KW-1133">Transmembrane helix</keyword>